<dbReference type="AlphaFoldDB" id="A0A0F8Y4Q6"/>
<evidence type="ECO:0000313" key="1">
    <source>
        <dbReference type="EMBL" id="KKK76372.1"/>
    </source>
</evidence>
<comment type="caution">
    <text evidence="1">The sequence shown here is derived from an EMBL/GenBank/DDBJ whole genome shotgun (WGS) entry which is preliminary data.</text>
</comment>
<reference evidence="1" key="1">
    <citation type="journal article" date="2015" name="Nature">
        <title>Complex archaea that bridge the gap between prokaryotes and eukaryotes.</title>
        <authorList>
            <person name="Spang A."/>
            <person name="Saw J.H."/>
            <person name="Jorgensen S.L."/>
            <person name="Zaremba-Niedzwiedzka K."/>
            <person name="Martijn J."/>
            <person name="Lind A.E."/>
            <person name="van Eijk R."/>
            <person name="Schleper C."/>
            <person name="Guy L."/>
            <person name="Ettema T.J."/>
        </authorList>
    </citation>
    <scope>NUCLEOTIDE SEQUENCE</scope>
</reference>
<name>A0A0F8Y4Q6_9ZZZZ</name>
<organism evidence="1">
    <name type="scientific">marine sediment metagenome</name>
    <dbReference type="NCBI Taxonomy" id="412755"/>
    <lineage>
        <taxon>unclassified sequences</taxon>
        <taxon>metagenomes</taxon>
        <taxon>ecological metagenomes</taxon>
    </lineage>
</organism>
<gene>
    <name evidence="1" type="ORF">LCGC14_2864320</name>
</gene>
<dbReference type="EMBL" id="LAZR01055435">
    <property type="protein sequence ID" value="KKK76372.1"/>
    <property type="molecule type" value="Genomic_DNA"/>
</dbReference>
<protein>
    <submittedName>
        <fullName evidence="1">Uncharacterized protein</fullName>
    </submittedName>
</protein>
<sequence>MVKQWSENVNLVVERGLEKDKTTLEKPFIKIRINSINQIHLTDERALKLSKDIKDLLK</sequence>
<proteinExistence type="predicted"/>
<accession>A0A0F8Y4Q6</accession>